<feature type="signal peptide" evidence="7">
    <location>
        <begin position="1"/>
        <end position="21"/>
    </location>
</feature>
<dbReference type="PROSITE" id="PS50093">
    <property type="entry name" value="PKD"/>
    <property type="match status" value="1"/>
</dbReference>
<keyword evidence="10" id="KW-1185">Reference proteome</keyword>
<proteinExistence type="inferred from homology"/>
<evidence type="ECO:0000256" key="2">
    <source>
        <dbReference type="ARBA" id="ARBA00022670"/>
    </source>
</evidence>
<dbReference type="SUPFAM" id="SSF110296">
    <property type="entry name" value="Oligoxyloglucan reducing end-specific cellobiohydrolase"/>
    <property type="match status" value="1"/>
</dbReference>
<feature type="chain" id="PRO_5011712209" evidence="7">
    <location>
        <begin position="22"/>
        <end position="883"/>
    </location>
</feature>
<reference evidence="9 10" key="1">
    <citation type="submission" date="2016-09" db="EMBL/GenBank/DDBJ databases">
        <authorList>
            <person name="Capua I."/>
            <person name="De Benedictis P."/>
            <person name="Joannis T."/>
            <person name="Lombin L.H."/>
            <person name="Cattoli G."/>
        </authorList>
    </citation>
    <scope>NUCLEOTIDE SEQUENCE [LARGE SCALE GENOMIC DNA]</scope>
    <source>
        <strain evidence="9 10">A7P-90m</strain>
    </source>
</reference>
<evidence type="ECO:0000256" key="3">
    <source>
        <dbReference type="ARBA" id="ARBA00022729"/>
    </source>
</evidence>
<dbReference type="Gene3D" id="2.120.10.10">
    <property type="match status" value="1"/>
</dbReference>
<feature type="active site" description="Proton acceptor" evidence="6">
    <location>
        <position position="317"/>
    </location>
</feature>
<dbReference type="OrthoDB" id="2235251at2"/>
<dbReference type="AlphaFoldDB" id="A0A1G6H6X9"/>
<keyword evidence="3 7" id="KW-0732">Signal</keyword>
<keyword evidence="4" id="KW-0378">Hydrolase</keyword>
<dbReference type="Gene3D" id="3.90.70.50">
    <property type="entry name" value="Peptidase C10, streptopain"/>
    <property type="match status" value="1"/>
</dbReference>
<dbReference type="InterPro" id="IPR025896">
    <property type="entry name" value="Spi_Prtas-inh"/>
</dbReference>
<evidence type="ECO:0000256" key="5">
    <source>
        <dbReference type="ARBA" id="ARBA00022807"/>
    </source>
</evidence>
<comment type="similarity">
    <text evidence="1">Belongs to the peptidase C10 family.</text>
</comment>
<dbReference type="InterPro" id="IPR044934">
    <property type="entry name" value="Streptopain_sf"/>
</dbReference>
<dbReference type="InterPro" id="IPR013783">
    <property type="entry name" value="Ig-like_fold"/>
</dbReference>
<dbReference type="SUPFAM" id="SSF54001">
    <property type="entry name" value="Cysteine proteinases"/>
    <property type="match status" value="1"/>
</dbReference>
<evidence type="ECO:0000256" key="1">
    <source>
        <dbReference type="ARBA" id="ARBA00009693"/>
    </source>
</evidence>
<dbReference type="InterPro" id="IPR022409">
    <property type="entry name" value="PKD/Chitinase_dom"/>
</dbReference>
<dbReference type="InterPro" id="IPR038765">
    <property type="entry name" value="Papain-like_cys_pep_sf"/>
</dbReference>
<organism evidence="9 10">
    <name type="scientific">Williamwhitmania taraxaci</name>
    <dbReference type="NCBI Taxonomy" id="1640674"/>
    <lineage>
        <taxon>Bacteria</taxon>
        <taxon>Pseudomonadati</taxon>
        <taxon>Bacteroidota</taxon>
        <taxon>Bacteroidia</taxon>
        <taxon>Bacteroidales</taxon>
        <taxon>Williamwhitmaniaceae</taxon>
        <taxon>Williamwhitmania</taxon>
    </lineage>
</organism>
<gene>
    <name evidence="9" type="ORF">SAMN05216323_100759</name>
</gene>
<keyword evidence="2" id="KW-0645">Protease</keyword>
<dbReference type="InterPro" id="IPR000200">
    <property type="entry name" value="Peptidase_C10"/>
</dbReference>
<dbReference type="SUPFAM" id="SSF49299">
    <property type="entry name" value="PKD domain"/>
    <property type="match status" value="1"/>
</dbReference>
<dbReference type="NCBIfam" id="TIGR04183">
    <property type="entry name" value="Por_Secre_tail"/>
    <property type="match status" value="1"/>
</dbReference>
<dbReference type="Proteomes" id="UP000199452">
    <property type="component" value="Unassembled WGS sequence"/>
</dbReference>
<dbReference type="Gene3D" id="2.130.10.10">
    <property type="entry name" value="YVTN repeat-like/Quinoprotein amine dehydrogenase"/>
    <property type="match status" value="1"/>
</dbReference>
<dbReference type="CDD" id="cd15482">
    <property type="entry name" value="Sialidase_non-viral"/>
    <property type="match status" value="1"/>
</dbReference>
<protein>
    <submittedName>
        <fullName evidence="9">Por secretion system C-terminal sorting domain-containing protein</fullName>
    </submittedName>
</protein>
<dbReference type="Gene3D" id="2.60.40.10">
    <property type="entry name" value="Immunoglobulins"/>
    <property type="match status" value="1"/>
</dbReference>
<evidence type="ECO:0000256" key="4">
    <source>
        <dbReference type="ARBA" id="ARBA00022801"/>
    </source>
</evidence>
<feature type="active site" description="Nucleophile" evidence="6">
    <location>
        <position position="181"/>
    </location>
</feature>
<sequence>MKRKFLLSTALLFLISAIIHAAPVSVDSAKKIAFSYLTHQSSRAFSSDFNVEVVKDGGVALFYVFNFEPTGFVIVAADDAVIPVLGYSFESKFDLNRLPENAKSWFDGYKVQINNIVNSRLDNSITKKEWTRIEANRFSPNRSSVAALCTTTWDQGQFYNAACPSDASAPADNDGRVYTGCVATAMAQIMKYNKYPATGISTHSYTHPTYGIQSVDYGASTYNWNAMPSNVTSPNAEVAKLMYHCGVSVDMNYAVDGSGAQSSRVPNALISLFGYSPTAEMKEMSDFSASGWISLLKSELDAARPMYYAGDDGVAGHAFVCDGYDATDKFHFNWGWSGYGNGFFAIGSLNPVGSTFNQGNEVVVRIKPASNAPIANFTASAVYPEVGGSVSFTDKSTLNPTTWTWTFEGGSPATSTDQNPQNITYAIAGSYLVSLKVTNASGNDIKTMSKYILVGGSSDAWIRQNTGFTAESRGIDQIKIVSPLIVWAKAYDGTGDNANVREFTRTTDGGITWTPGVVSFSGVESYGLSNIFPLSDLVCYACMNPGESSGGKIVKTIDGGITWTEQSSATFDGSWANFVHFFNNNDGVAMGDPATTDFAIYTTSDGGNNWLALPDANIPNIVSGEAGVTNMYYAVGNTIWFSSNKGRVFKSIDKGLNWTVVSTGLTNIAALSFKDASTGFAILSAAPYTIKKTMDGGSSWSSLAPTGFFVKASHFAFLKGTDATWVDVSSGPISGSSFSLNDCATFNNIDTGKVQYTEVEFLDRETGWAGSFTKSSTIGGIYKWNYKWLVTTDVEPIIAVADKMRIYPNPASGSVYVAFSNGEEHPSSIIIYNMVGSKVREIVPSEVTSPYSLNIYGLKTGIYLVSVVKEGRILSTQRISIIE</sequence>
<dbReference type="GO" id="GO:0006508">
    <property type="term" value="P:proteolysis"/>
    <property type="evidence" value="ECO:0007669"/>
    <property type="project" value="UniProtKB-KW"/>
</dbReference>
<dbReference type="CDD" id="cd00146">
    <property type="entry name" value="PKD"/>
    <property type="match status" value="1"/>
</dbReference>
<dbReference type="PRINTS" id="PR00797">
    <property type="entry name" value="STREPTOPAIN"/>
</dbReference>
<dbReference type="EMBL" id="FMYP01000007">
    <property type="protein sequence ID" value="SDB89695.1"/>
    <property type="molecule type" value="Genomic_DNA"/>
</dbReference>
<keyword evidence="5" id="KW-0788">Thiol protease</keyword>
<dbReference type="GO" id="GO:0008234">
    <property type="term" value="F:cysteine-type peptidase activity"/>
    <property type="evidence" value="ECO:0007669"/>
    <property type="project" value="UniProtKB-KW"/>
</dbReference>
<feature type="domain" description="PKD" evidence="8">
    <location>
        <begin position="373"/>
        <end position="443"/>
    </location>
</feature>
<evidence type="ECO:0000256" key="6">
    <source>
        <dbReference type="PIRSR" id="PIRSR600200-1"/>
    </source>
</evidence>
<evidence type="ECO:0000259" key="8">
    <source>
        <dbReference type="PROSITE" id="PS50093"/>
    </source>
</evidence>
<dbReference type="InterPro" id="IPR035986">
    <property type="entry name" value="PKD_dom_sf"/>
</dbReference>
<evidence type="ECO:0000313" key="9">
    <source>
        <dbReference type="EMBL" id="SDB89695.1"/>
    </source>
</evidence>
<dbReference type="RefSeq" id="WP_092435767.1">
    <property type="nucleotide sequence ID" value="NZ_FMYP01000007.1"/>
</dbReference>
<dbReference type="Pfam" id="PF18911">
    <property type="entry name" value="PKD_4"/>
    <property type="match status" value="1"/>
</dbReference>
<dbReference type="Pfam" id="PF13734">
    <property type="entry name" value="Inhibitor_I69"/>
    <property type="match status" value="1"/>
</dbReference>
<dbReference type="SMART" id="SM00089">
    <property type="entry name" value="PKD"/>
    <property type="match status" value="1"/>
</dbReference>
<evidence type="ECO:0000313" key="10">
    <source>
        <dbReference type="Proteomes" id="UP000199452"/>
    </source>
</evidence>
<dbReference type="STRING" id="1640674.SAMN05216323_100759"/>
<dbReference type="InterPro" id="IPR026444">
    <property type="entry name" value="Secre_tail"/>
</dbReference>
<evidence type="ECO:0000256" key="7">
    <source>
        <dbReference type="SAM" id="SignalP"/>
    </source>
</evidence>
<dbReference type="InterPro" id="IPR015943">
    <property type="entry name" value="WD40/YVTN_repeat-like_dom_sf"/>
</dbReference>
<dbReference type="Pfam" id="PF01640">
    <property type="entry name" value="Peptidase_C10"/>
    <property type="match status" value="1"/>
</dbReference>
<accession>A0A1G6H6X9</accession>
<dbReference type="InterPro" id="IPR000601">
    <property type="entry name" value="PKD_dom"/>
</dbReference>
<name>A0A1G6H6X9_9BACT</name>
<dbReference type="Pfam" id="PF18962">
    <property type="entry name" value="Por_Secre_tail"/>
    <property type="match status" value="1"/>
</dbReference>